<evidence type="ECO:0000256" key="1">
    <source>
        <dbReference type="SAM" id="MobiDB-lite"/>
    </source>
</evidence>
<comment type="caution">
    <text evidence="3">The sequence shown here is derived from an EMBL/GenBank/DDBJ whole genome shotgun (WGS) entry which is preliminary data.</text>
</comment>
<dbReference type="EMBL" id="NJHN03000061">
    <property type="protein sequence ID" value="KAH9418996.1"/>
    <property type="molecule type" value="Genomic_DNA"/>
</dbReference>
<dbReference type="Proteomes" id="UP000887458">
    <property type="component" value="Unassembled WGS sequence"/>
</dbReference>
<evidence type="ECO:0000313" key="4">
    <source>
        <dbReference type="Proteomes" id="UP000887458"/>
    </source>
</evidence>
<keyword evidence="2" id="KW-0812">Transmembrane</keyword>
<keyword evidence="2" id="KW-0472">Membrane</keyword>
<proteinExistence type="predicted"/>
<gene>
    <name evidence="3" type="ORF">DERP_011091</name>
</gene>
<keyword evidence="4" id="KW-1185">Reference proteome</keyword>
<evidence type="ECO:0008006" key="5">
    <source>
        <dbReference type="Google" id="ProtNLM"/>
    </source>
</evidence>
<evidence type="ECO:0000256" key="2">
    <source>
        <dbReference type="SAM" id="Phobius"/>
    </source>
</evidence>
<accession>A0ABQ8J8S6</accession>
<reference evidence="3 4" key="1">
    <citation type="journal article" date="2018" name="J. Allergy Clin. Immunol.">
        <title>High-quality assembly of Dermatophagoides pteronyssinus genome and transcriptome reveals a wide range of novel allergens.</title>
        <authorList>
            <person name="Liu X.Y."/>
            <person name="Yang K.Y."/>
            <person name="Wang M.Q."/>
            <person name="Kwok J.S."/>
            <person name="Zeng X."/>
            <person name="Yang Z."/>
            <person name="Xiao X.J."/>
            <person name="Lau C.P."/>
            <person name="Li Y."/>
            <person name="Huang Z.M."/>
            <person name="Ba J.G."/>
            <person name="Yim A.K."/>
            <person name="Ouyang C.Y."/>
            <person name="Ngai S.M."/>
            <person name="Chan T.F."/>
            <person name="Leung E.L."/>
            <person name="Liu L."/>
            <person name="Liu Z.G."/>
            <person name="Tsui S.K."/>
        </authorList>
    </citation>
    <scope>NUCLEOTIDE SEQUENCE [LARGE SCALE GENOMIC DNA]</scope>
    <source>
        <strain evidence="3">Derp</strain>
    </source>
</reference>
<feature type="transmembrane region" description="Helical" evidence="2">
    <location>
        <begin position="54"/>
        <end position="73"/>
    </location>
</feature>
<feature type="region of interest" description="Disordered" evidence="1">
    <location>
        <begin position="1"/>
        <end position="21"/>
    </location>
</feature>
<sequence length="88" mass="10388">MNQQNQRRQSEDGDDDNSISSFVSIHRHCNRHFFQHQKQQQQQRLQFKSNQMTIIMMALFTISLLLAMLTINVNGQDLPDQLNQSKQN</sequence>
<protein>
    <recommendedName>
        <fullName evidence="5">Transmembrane protein</fullName>
    </recommendedName>
</protein>
<name>A0ABQ8J8S6_DERPT</name>
<reference evidence="3 4" key="2">
    <citation type="journal article" date="2022" name="Mol. Biol. Evol.">
        <title>Comparative Genomics Reveals Insights into the Divergent Evolution of Astigmatic Mites and Household Pest Adaptations.</title>
        <authorList>
            <person name="Xiong Q."/>
            <person name="Wan A.T."/>
            <person name="Liu X."/>
            <person name="Fung C.S."/>
            <person name="Xiao X."/>
            <person name="Malainual N."/>
            <person name="Hou J."/>
            <person name="Wang L."/>
            <person name="Wang M."/>
            <person name="Yang K.Y."/>
            <person name="Cui Y."/>
            <person name="Leung E.L."/>
            <person name="Nong W."/>
            <person name="Shin S.K."/>
            <person name="Au S.W."/>
            <person name="Jeong K.Y."/>
            <person name="Chew F.T."/>
            <person name="Hui J.H."/>
            <person name="Leung T.F."/>
            <person name="Tungtrongchitr A."/>
            <person name="Zhong N."/>
            <person name="Liu Z."/>
            <person name="Tsui S.K."/>
        </authorList>
    </citation>
    <scope>NUCLEOTIDE SEQUENCE [LARGE SCALE GENOMIC DNA]</scope>
    <source>
        <strain evidence="3">Derp</strain>
    </source>
</reference>
<keyword evidence="2" id="KW-1133">Transmembrane helix</keyword>
<evidence type="ECO:0000313" key="3">
    <source>
        <dbReference type="EMBL" id="KAH9418996.1"/>
    </source>
</evidence>
<organism evidence="3 4">
    <name type="scientific">Dermatophagoides pteronyssinus</name>
    <name type="common">European house dust mite</name>
    <dbReference type="NCBI Taxonomy" id="6956"/>
    <lineage>
        <taxon>Eukaryota</taxon>
        <taxon>Metazoa</taxon>
        <taxon>Ecdysozoa</taxon>
        <taxon>Arthropoda</taxon>
        <taxon>Chelicerata</taxon>
        <taxon>Arachnida</taxon>
        <taxon>Acari</taxon>
        <taxon>Acariformes</taxon>
        <taxon>Sarcoptiformes</taxon>
        <taxon>Astigmata</taxon>
        <taxon>Psoroptidia</taxon>
        <taxon>Analgoidea</taxon>
        <taxon>Pyroglyphidae</taxon>
        <taxon>Dermatophagoidinae</taxon>
        <taxon>Dermatophagoides</taxon>
    </lineage>
</organism>